<keyword evidence="4" id="KW-0328">Glycosyltransferase</keyword>
<name>A0A0K2GJF2_NITMO</name>
<dbReference type="PATRIC" id="fig|42253.5.peg.4329"/>
<accession>A0A0K2GJF2</accession>
<feature type="region of interest" description="Disordered" evidence="1">
    <location>
        <begin position="395"/>
        <end position="416"/>
    </location>
</feature>
<feature type="domain" description="Glycosyltransferase subfamily 4-like N-terminal" evidence="3">
    <location>
        <begin position="32"/>
        <end position="176"/>
    </location>
</feature>
<evidence type="ECO:0000313" key="5">
    <source>
        <dbReference type="Proteomes" id="UP000069205"/>
    </source>
</evidence>
<dbReference type="InterPro" id="IPR001296">
    <property type="entry name" value="Glyco_trans_1"/>
</dbReference>
<proteinExistence type="predicted"/>
<dbReference type="PANTHER" id="PTHR45947">
    <property type="entry name" value="SULFOQUINOVOSYL TRANSFERASE SQD2"/>
    <property type="match status" value="1"/>
</dbReference>
<dbReference type="EC" id="2.4.-.-" evidence="4"/>
<organism evidence="4 5">
    <name type="scientific">Nitrospira moscoviensis</name>
    <dbReference type="NCBI Taxonomy" id="42253"/>
    <lineage>
        <taxon>Bacteria</taxon>
        <taxon>Pseudomonadati</taxon>
        <taxon>Nitrospirota</taxon>
        <taxon>Nitrospiria</taxon>
        <taxon>Nitrospirales</taxon>
        <taxon>Nitrospiraceae</taxon>
        <taxon>Nitrospira</taxon>
    </lineage>
</organism>
<reference evidence="4 5" key="1">
    <citation type="journal article" date="2015" name="Proc. Natl. Acad. Sci. U.S.A.">
        <title>Expanded metabolic versatility of ubiquitous nitrite-oxidizing bacteria from the genus Nitrospira.</title>
        <authorList>
            <person name="Koch H."/>
            <person name="Lucker S."/>
            <person name="Albertsen M."/>
            <person name="Kitzinger K."/>
            <person name="Herbold C."/>
            <person name="Spieck E."/>
            <person name="Nielsen P.H."/>
            <person name="Wagner M."/>
            <person name="Daims H."/>
        </authorList>
    </citation>
    <scope>NUCLEOTIDE SEQUENCE [LARGE SCALE GENOMIC DNA]</scope>
    <source>
        <strain evidence="4 5">NSP M-1</strain>
    </source>
</reference>
<dbReference type="Pfam" id="PF00534">
    <property type="entry name" value="Glycos_transf_1"/>
    <property type="match status" value="1"/>
</dbReference>
<dbReference type="Proteomes" id="UP000069205">
    <property type="component" value="Chromosome"/>
</dbReference>
<dbReference type="GO" id="GO:0016757">
    <property type="term" value="F:glycosyltransferase activity"/>
    <property type="evidence" value="ECO:0007669"/>
    <property type="project" value="UniProtKB-KW"/>
</dbReference>
<evidence type="ECO:0000259" key="3">
    <source>
        <dbReference type="Pfam" id="PF13579"/>
    </source>
</evidence>
<evidence type="ECO:0000256" key="1">
    <source>
        <dbReference type="SAM" id="MobiDB-lite"/>
    </source>
</evidence>
<dbReference type="STRING" id="42253.NITMOv2_4387"/>
<sequence length="416" mass="46373">MPQETPQQPITLVHMTTVPQSLFFLSGQVGYMKERGFNVYAVSSPGEFLSRFAEQERIGVHPVEMPRRITPLRDAAAVVRIWTALRRIRPHIVHAHTPKGGVLGMIGAWLAGVPVRIYHMHGLPCTTATGWKRILLMWSERIACGLAHQVLCVSASVRRVAVDSRLCRRKKIKVLAQGSINGIDATGRFNHARLPPTLREETRRRHGIPPDALVLGFIGRIVRNKGLIELAGAWALLRREFPALRLMLVGPYEAQDPIPPEVDRQLRDDVRVHLIGENWNVAPLYAAMDVLALPTYREGFPTVLLEAAAMSVPVVATRVPGCIDAVQDGVTGLLVPPYDADSLAVAIGRYLRNADLRERHGAAARERVLRDFRPEGIWQAVHHEYLRCLRRQDGASRVEAPEQPEQVEAGQRRPAA</sequence>
<evidence type="ECO:0000313" key="4">
    <source>
        <dbReference type="EMBL" id="ALA60762.1"/>
    </source>
</evidence>
<dbReference type="KEGG" id="nmv:NITMOv2_4387"/>
<dbReference type="SUPFAM" id="SSF53756">
    <property type="entry name" value="UDP-Glycosyltransferase/glycogen phosphorylase"/>
    <property type="match status" value="1"/>
</dbReference>
<protein>
    <submittedName>
        <fullName evidence="4">Putative Capsular polysaccharide biosynthesis glycosyltransferase CapM</fullName>
        <ecNumber evidence="4">2.4.-.-</ecNumber>
    </submittedName>
</protein>
<dbReference type="AlphaFoldDB" id="A0A0K2GJF2"/>
<gene>
    <name evidence="4" type="ORF">NITMOv2_4387</name>
</gene>
<dbReference type="Pfam" id="PF13579">
    <property type="entry name" value="Glyco_trans_4_4"/>
    <property type="match status" value="1"/>
</dbReference>
<dbReference type="CDD" id="cd03808">
    <property type="entry name" value="GT4_CapM-like"/>
    <property type="match status" value="1"/>
</dbReference>
<dbReference type="OrthoDB" id="516698at2"/>
<dbReference type="PANTHER" id="PTHR45947:SF3">
    <property type="entry name" value="SULFOQUINOVOSYL TRANSFERASE SQD2"/>
    <property type="match status" value="1"/>
</dbReference>
<keyword evidence="5" id="KW-1185">Reference proteome</keyword>
<dbReference type="RefSeq" id="WP_053381567.1">
    <property type="nucleotide sequence ID" value="NZ_CP011801.1"/>
</dbReference>
<dbReference type="InterPro" id="IPR050194">
    <property type="entry name" value="Glycosyltransferase_grp1"/>
</dbReference>
<keyword evidence="4" id="KW-0808">Transferase</keyword>
<dbReference type="InterPro" id="IPR028098">
    <property type="entry name" value="Glyco_trans_4-like_N"/>
</dbReference>
<evidence type="ECO:0000259" key="2">
    <source>
        <dbReference type="Pfam" id="PF00534"/>
    </source>
</evidence>
<dbReference type="EMBL" id="CP011801">
    <property type="protein sequence ID" value="ALA60762.1"/>
    <property type="molecule type" value="Genomic_DNA"/>
</dbReference>
<dbReference type="Gene3D" id="3.40.50.2000">
    <property type="entry name" value="Glycogen Phosphorylase B"/>
    <property type="match status" value="2"/>
</dbReference>
<feature type="domain" description="Glycosyl transferase family 1" evidence="2">
    <location>
        <begin position="199"/>
        <end position="367"/>
    </location>
</feature>